<dbReference type="PROSITE" id="PS50994">
    <property type="entry name" value="INTEGRASE"/>
    <property type="match status" value="1"/>
</dbReference>
<comment type="caution">
    <text evidence="9">The sequence shown here is derived from an EMBL/GenBank/DDBJ whole genome shotgun (WGS) entry which is preliminary data.</text>
</comment>
<dbReference type="Gene3D" id="3.30.420.10">
    <property type="entry name" value="Ribonuclease H-like superfamily/Ribonuclease H"/>
    <property type="match status" value="1"/>
</dbReference>
<dbReference type="GO" id="GO:0003964">
    <property type="term" value="F:RNA-directed DNA polymerase activity"/>
    <property type="evidence" value="ECO:0007669"/>
    <property type="project" value="UniProtKB-KW"/>
</dbReference>
<dbReference type="AlphaFoldDB" id="A0A8X6UYP9"/>
<keyword evidence="1" id="KW-0808">Transferase</keyword>
<proteinExistence type="predicted"/>
<reference evidence="9" key="1">
    <citation type="submission" date="2020-08" db="EMBL/GenBank/DDBJ databases">
        <title>Multicomponent nature underlies the extraordinary mechanical properties of spider dragline silk.</title>
        <authorList>
            <person name="Kono N."/>
            <person name="Nakamura H."/>
            <person name="Mori M."/>
            <person name="Yoshida Y."/>
            <person name="Ohtoshi R."/>
            <person name="Malay A.D."/>
            <person name="Moran D.A.P."/>
            <person name="Tomita M."/>
            <person name="Numata K."/>
            <person name="Arakawa K."/>
        </authorList>
    </citation>
    <scope>NUCLEOTIDE SEQUENCE</scope>
</reference>
<evidence type="ECO:0000256" key="6">
    <source>
        <dbReference type="ARBA" id="ARBA00022918"/>
    </source>
</evidence>
<dbReference type="InterPro" id="IPR050951">
    <property type="entry name" value="Retrovirus_Pol_polyprotein"/>
</dbReference>
<protein>
    <submittedName>
        <fullName evidence="9">Retrovirus-related Pol polyprotein from transposon 17.6</fullName>
    </submittedName>
</protein>
<dbReference type="InterPro" id="IPR001584">
    <property type="entry name" value="Integrase_cat-core"/>
</dbReference>
<name>A0A8X6UYP9_TRICX</name>
<dbReference type="PANTHER" id="PTHR37984">
    <property type="entry name" value="PROTEIN CBG26694"/>
    <property type="match status" value="1"/>
</dbReference>
<keyword evidence="5" id="KW-0378">Hydrolase</keyword>
<evidence type="ECO:0000313" key="10">
    <source>
        <dbReference type="Proteomes" id="UP000887159"/>
    </source>
</evidence>
<organism evidence="9 10">
    <name type="scientific">Trichonephila clavipes</name>
    <name type="common">Golden silk orbweaver</name>
    <name type="synonym">Nephila clavipes</name>
    <dbReference type="NCBI Taxonomy" id="2585209"/>
    <lineage>
        <taxon>Eukaryota</taxon>
        <taxon>Metazoa</taxon>
        <taxon>Ecdysozoa</taxon>
        <taxon>Arthropoda</taxon>
        <taxon>Chelicerata</taxon>
        <taxon>Arachnida</taxon>
        <taxon>Araneae</taxon>
        <taxon>Araneomorphae</taxon>
        <taxon>Entelegynae</taxon>
        <taxon>Araneoidea</taxon>
        <taxon>Nephilidae</taxon>
        <taxon>Trichonephila</taxon>
    </lineage>
</organism>
<keyword evidence="10" id="KW-1185">Reference proteome</keyword>
<dbReference type="Proteomes" id="UP000887159">
    <property type="component" value="Unassembled WGS sequence"/>
</dbReference>
<dbReference type="Pfam" id="PF00665">
    <property type="entry name" value="rve"/>
    <property type="match status" value="1"/>
</dbReference>
<accession>A0A8X6UYP9</accession>
<evidence type="ECO:0000313" key="9">
    <source>
        <dbReference type="EMBL" id="GFX97891.1"/>
    </source>
</evidence>
<keyword evidence="3" id="KW-0540">Nuclease</keyword>
<dbReference type="InterPro" id="IPR036397">
    <property type="entry name" value="RNaseH_sf"/>
</dbReference>
<dbReference type="SUPFAM" id="SSF56672">
    <property type="entry name" value="DNA/RNA polymerases"/>
    <property type="match status" value="1"/>
</dbReference>
<dbReference type="Gene3D" id="3.10.10.10">
    <property type="entry name" value="HIV Type 1 Reverse Transcriptase, subunit A, domain 1"/>
    <property type="match status" value="1"/>
</dbReference>
<dbReference type="Pfam" id="PF00078">
    <property type="entry name" value="RVT_1"/>
    <property type="match status" value="1"/>
</dbReference>
<dbReference type="Gene3D" id="3.10.20.370">
    <property type="match status" value="1"/>
</dbReference>
<dbReference type="Gene3D" id="3.30.70.270">
    <property type="match status" value="1"/>
</dbReference>
<dbReference type="Pfam" id="PF17917">
    <property type="entry name" value="RT_RNaseH"/>
    <property type="match status" value="1"/>
</dbReference>
<dbReference type="CDD" id="cd01647">
    <property type="entry name" value="RT_LTR"/>
    <property type="match status" value="1"/>
</dbReference>
<feature type="domain" description="Integrase catalytic" evidence="8">
    <location>
        <begin position="34"/>
        <end position="193"/>
    </location>
</feature>
<dbReference type="GO" id="GO:0042575">
    <property type="term" value="C:DNA polymerase complex"/>
    <property type="evidence" value="ECO:0007669"/>
    <property type="project" value="UniProtKB-ARBA"/>
</dbReference>
<dbReference type="InterPro" id="IPR041373">
    <property type="entry name" value="RT_RNaseH"/>
</dbReference>
<dbReference type="EMBL" id="BMAU01021201">
    <property type="protein sequence ID" value="GFX97891.1"/>
    <property type="molecule type" value="Genomic_DNA"/>
</dbReference>
<keyword evidence="4" id="KW-0255">Endonuclease</keyword>
<evidence type="ECO:0000256" key="1">
    <source>
        <dbReference type="ARBA" id="ARBA00022679"/>
    </source>
</evidence>
<evidence type="ECO:0000256" key="2">
    <source>
        <dbReference type="ARBA" id="ARBA00022695"/>
    </source>
</evidence>
<evidence type="ECO:0000256" key="4">
    <source>
        <dbReference type="ARBA" id="ARBA00022759"/>
    </source>
</evidence>
<evidence type="ECO:0000259" key="8">
    <source>
        <dbReference type="PROSITE" id="PS50994"/>
    </source>
</evidence>
<evidence type="ECO:0000256" key="5">
    <source>
        <dbReference type="ARBA" id="ARBA00022801"/>
    </source>
</evidence>
<dbReference type="InterPro" id="IPR043128">
    <property type="entry name" value="Rev_trsase/Diguanyl_cyclase"/>
</dbReference>
<dbReference type="GO" id="GO:0003676">
    <property type="term" value="F:nucleic acid binding"/>
    <property type="evidence" value="ECO:0007669"/>
    <property type="project" value="InterPro"/>
</dbReference>
<dbReference type="FunFam" id="3.10.20.370:FF:000001">
    <property type="entry name" value="Retrovirus-related Pol polyprotein from transposon 17.6-like protein"/>
    <property type="match status" value="1"/>
</dbReference>
<dbReference type="FunFam" id="3.30.420.10:FF:000032">
    <property type="entry name" value="Retrovirus-related Pol polyprotein from transposon 297-like Protein"/>
    <property type="match status" value="1"/>
</dbReference>
<keyword evidence="6" id="KW-0695">RNA-directed DNA polymerase</keyword>
<dbReference type="InterPro" id="IPR000477">
    <property type="entry name" value="RT_dom"/>
</dbReference>
<dbReference type="InterPro" id="IPR012337">
    <property type="entry name" value="RNaseH-like_sf"/>
</dbReference>
<feature type="domain" description="Reverse transcriptase" evidence="7">
    <location>
        <begin position="385"/>
        <end position="563"/>
    </location>
</feature>
<gene>
    <name evidence="9" type="primary">pol</name>
    <name evidence="9" type="ORF">TNCV_4905421</name>
</gene>
<dbReference type="GO" id="GO:0015074">
    <property type="term" value="P:DNA integration"/>
    <property type="evidence" value="ECO:0007669"/>
    <property type="project" value="InterPro"/>
</dbReference>
<dbReference type="PANTHER" id="PTHR37984:SF5">
    <property type="entry name" value="PROTEIN NYNRIN-LIKE"/>
    <property type="match status" value="1"/>
</dbReference>
<sequence>MSGKIAEFVQTCKGCQLRKPEKIGDRAPITPIVRPELPFEIVNIDVIGPIQPPSGRGHKYVLCMMDQHTRWPEAVPLRSLTAKNACDSLLQIFSRTGIPSIIASDQGTNFKSALTQEFTKRIGSSPRFSCPGYPASNGLVERWNKVLKDMIHHVIREDPRRWDRQLPFLLFAYREVPNTTTGVSPFRLLYGREARGPLAILKSSWAGEIHLPTNISQLAADYLQEMKINMEKAAESASLTAAQKQKAYGDYFNKKSSVKNFSIGEQVVLLIPDSSNKIYARWTGPGEIIQHHPPHSYKVKLPDGTVRHVHVNKIRKYHPRALAVGVIFEGDHEFGEIHPTPNLSRSTSERVLHEINLNHLKETVRIYRIPESLKIKVDEQIEELLRLDLIEESDAEIAYPIVCVNKKDGTLRLCVDFRALNSESVSDDFPMEDAVELIHSIGRANIITTLDLLKGYWAMPMAEDSKNLTSFKTHRQQYRFKVMSFGLKNASATFQREMNKALSCYREFSRVYIDDIAIFSKNWEEHLLHLDTILTKLSELNFTVNLKKCAFGKAEIKYLGHIIGSGKHEPDPEKTAVINNLPVPKTKKELRSALVEAPSLYSPVPDKPYTLHSDASQIGIAACLSQKCGDKCYPIAYASQNLSKTQQSWSTIEREAFAIVWSLKKFEVWVFGTEIEFYTDHNPLPYLTKSAPQSARPQRWAFALQKFNVTIKHCPGVKMPHADALSRLV</sequence>
<dbReference type="InterPro" id="IPR043502">
    <property type="entry name" value="DNA/RNA_pol_sf"/>
</dbReference>
<dbReference type="GO" id="GO:0016787">
    <property type="term" value="F:hydrolase activity"/>
    <property type="evidence" value="ECO:0007669"/>
    <property type="project" value="UniProtKB-KW"/>
</dbReference>
<dbReference type="CDD" id="cd09274">
    <property type="entry name" value="RNase_HI_RT_Ty3"/>
    <property type="match status" value="1"/>
</dbReference>
<dbReference type="GO" id="GO:0004519">
    <property type="term" value="F:endonuclease activity"/>
    <property type="evidence" value="ECO:0007669"/>
    <property type="project" value="UniProtKB-KW"/>
</dbReference>
<evidence type="ECO:0000256" key="3">
    <source>
        <dbReference type="ARBA" id="ARBA00022722"/>
    </source>
</evidence>
<evidence type="ECO:0000259" key="7">
    <source>
        <dbReference type="PROSITE" id="PS50878"/>
    </source>
</evidence>
<keyword evidence="2" id="KW-0548">Nucleotidyltransferase</keyword>
<dbReference type="PROSITE" id="PS50878">
    <property type="entry name" value="RT_POL"/>
    <property type="match status" value="1"/>
</dbReference>
<dbReference type="SUPFAM" id="SSF53098">
    <property type="entry name" value="Ribonuclease H-like"/>
    <property type="match status" value="1"/>
</dbReference>